<dbReference type="EMBL" id="ATHJ01000071">
    <property type="protein sequence ID" value="EPR41838.1"/>
    <property type="molecule type" value="Genomic_DNA"/>
</dbReference>
<dbReference type="Gene3D" id="3.30.470.20">
    <property type="entry name" value="ATP-grasp fold, B domain"/>
    <property type="match status" value="1"/>
</dbReference>
<keyword evidence="2 5" id="KW-0436">Ligase</keyword>
<comment type="similarity">
    <text evidence="1">Belongs to the D-alanine--D-alanine ligase family.</text>
</comment>
<keyword evidence="6" id="KW-1185">Reference proteome</keyword>
<dbReference type="GO" id="GO:0005524">
    <property type="term" value="F:ATP binding"/>
    <property type="evidence" value="ECO:0007669"/>
    <property type="project" value="UniProtKB-UniRule"/>
</dbReference>
<dbReference type="InterPro" id="IPR011095">
    <property type="entry name" value="Dala_Dala_lig_C"/>
</dbReference>
<gene>
    <name evidence="5" type="ORF">dsmv_1837</name>
</gene>
<dbReference type="Gene3D" id="3.30.1490.20">
    <property type="entry name" value="ATP-grasp fold, A domain"/>
    <property type="match status" value="1"/>
</dbReference>
<dbReference type="InterPro" id="IPR011761">
    <property type="entry name" value="ATP-grasp"/>
</dbReference>
<dbReference type="Pfam" id="PF07478">
    <property type="entry name" value="Dala_Dala_lig_C"/>
    <property type="match status" value="1"/>
</dbReference>
<dbReference type="STRING" id="897.B2D07_00240"/>
<evidence type="ECO:0000313" key="6">
    <source>
        <dbReference type="Proteomes" id="UP000014977"/>
    </source>
</evidence>
<dbReference type="Proteomes" id="UP000014977">
    <property type="component" value="Unassembled WGS sequence"/>
</dbReference>
<dbReference type="OrthoDB" id="9813261at2"/>
<name>S7VBK2_DESML</name>
<dbReference type="PANTHER" id="PTHR23132">
    <property type="entry name" value="D-ALANINE--D-ALANINE LIGASE"/>
    <property type="match status" value="1"/>
</dbReference>
<evidence type="ECO:0000256" key="2">
    <source>
        <dbReference type="ARBA" id="ARBA00022598"/>
    </source>
</evidence>
<organism evidence="5 6">
    <name type="scientific">Desulfococcus multivorans DSM 2059</name>
    <dbReference type="NCBI Taxonomy" id="1121405"/>
    <lineage>
        <taxon>Bacteria</taxon>
        <taxon>Pseudomonadati</taxon>
        <taxon>Thermodesulfobacteriota</taxon>
        <taxon>Desulfobacteria</taxon>
        <taxon>Desulfobacterales</taxon>
        <taxon>Desulfococcaceae</taxon>
        <taxon>Desulfococcus</taxon>
    </lineage>
</organism>
<evidence type="ECO:0000256" key="3">
    <source>
        <dbReference type="PROSITE-ProRule" id="PRU00409"/>
    </source>
</evidence>
<dbReference type="SUPFAM" id="SSF56059">
    <property type="entry name" value="Glutathione synthetase ATP-binding domain-like"/>
    <property type="match status" value="1"/>
</dbReference>
<dbReference type="eggNOG" id="COG1181">
    <property type="taxonomic scope" value="Bacteria"/>
</dbReference>
<dbReference type="PANTHER" id="PTHR23132:SF23">
    <property type="entry name" value="D-ALANINE--D-ALANINE LIGASE B"/>
    <property type="match status" value="1"/>
</dbReference>
<dbReference type="GO" id="GO:0008716">
    <property type="term" value="F:D-alanine-D-alanine ligase activity"/>
    <property type="evidence" value="ECO:0007669"/>
    <property type="project" value="InterPro"/>
</dbReference>
<sequence length="329" mass="35747">MRVVIVHDSVSASDRPDALDVVVQARAVATALEELGHSVEILPCTLDLAGLCDALRSRRPERVFNLVESLAGHGRLIHLVPSCLDALGYSYTGARTAPLFLSSHKVLAKDRLKRFGLPTAEWVGPCPGSPPPEHTSIKAGVWIIKSVWEHASIGLDENGLVAVSDIRELWSLLEARAPDLGKLCFAECYIEGREFNLSLLAQPGGPRVLPPAEIRFEGYPVGKARIVDYRAKWDAASFEYHHTPRGFDFGPEDAGLLAELQDLARNAWAAFGLSGYARVDFRVDENGQPWILEINANPCLSPDAGFAAALDRAGISYTEAVGYILADVV</sequence>
<comment type="caution">
    <text evidence="5">The sequence shown here is derived from an EMBL/GenBank/DDBJ whole genome shotgun (WGS) entry which is preliminary data.</text>
</comment>
<evidence type="ECO:0000259" key="4">
    <source>
        <dbReference type="PROSITE" id="PS50975"/>
    </source>
</evidence>
<evidence type="ECO:0000256" key="1">
    <source>
        <dbReference type="ARBA" id="ARBA00010871"/>
    </source>
</evidence>
<feature type="domain" description="ATP-grasp" evidence="4">
    <location>
        <begin position="109"/>
        <end position="326"/>
    </location>
</feature>
<dbReference type="GO" id="GO:0046872">
    <property type="term" value="F:metal ion binding"/>
    <property type="evidence" value="ECO:0007669"/>
    <property type="project" value="InterPro"/>
</dbReference>
<proteinExistence type="inferred from homology"/>
<dbReference type="PROSITE" id="PS50975">
    <property type="entry name" value="ATP_GRASP"/>
    <property type="match status" value="1"/>
</dbReference>
<evidence type="ECO:0000313" key="5">
    <source>
        <dbReference type="EMBL" id="EPR41838.1"/>
    </source>
</evidence>
<keyword evidence="3" id="KW-0067">ATP-binding</keyword>
<dbReference type="InterPro" id="IPR013815">
    <property type="entry name" value="ATP_grasp_subdomain_1"/>
</dbReference>
<dbReference type="AlphaFoldDB" id="S7VBK2"/>
<protein>
    <submittedName>
        <fullName evidence="5">D-alanine--D-alanine ligase domain protein</fullName>
    </submittedName>
</protein>
<dbReference type="RefSeq" id="WP_020876219.1">
    <property type="nucleotide sequence ID" value="NZ_ATHJ01000071.1"/>
</dbReference>
<dbReference type="PATRIC" id="fig|1121405.3.peg.1295"/>
<keyword evidence="3" id="KW-0547">Nucleotide-binding</keyword>
<reference evidence="5 6" key="1">
    <citation type="journal article" date="2013" name="Genome Announc.">
        <title>Draft genome sequences for three mercury-methylating, sulfate-reducing bacteria.</title>
        <authorList>
            <person name="Brown S.D."/>
            <person name="Hurt R.A.Jr."/>
            <person name="Gilmour C.C."/>
            <person name="Elias D.A."/>
        </authorList>
    </citation>
    <scope>NUCLEOTIDE SEQUENCE [LARGE SCALE GENOMIC DNA]</scope>
    <source>
        <strain evidence="5 6">DSM 2059</strain>
    </source>
</reference>
<accession>S7VBK2</accession>